<dbReference type="SUPFAM" id="SSF53448">
    <property type="entry name" value="Nucleotide-diphospho-sugar transferases"/>
    <property type="match status" value="1"/>
</dbReference>
<dbReference type="Gene3D" id="3.90.550.10">
    <property type="entry name" value="Spore Coat Polysaccharide Biosynthesis Protein SpsA, Chain A"/>
    <property type="match status" value="1"/>
</dbReference>
<dbReference type="Proteomes" id="UP001629113">
    <property type="component" value="Unassembled WGS sequence"/>
</dbReference>
<comment type="caution">
    <text evidence="1">The sequence shown here is derived from an EMBL/GenBank/DDBJ whole genome shotgun (WGS) entry which is preliminary data.</text>
</comment>
<proteinExistence type="predicted"/>
<dbReference type="InterPro" id="IPR050587">
    <property type="entry name" value="GNT1/Glycosyltrans_8"/>
</dbReference>
<organism evidence="1 2">
    <name type="scientific">Phlyctema vagabunda</name>
    <dbReference type="NCBI Taxonomy" id="108571"/>
    <lineage>
        <taxon>Eukaryota</taxon>
        <taxon>Fungi</taxon>
        <taxon>Dikarya</taxon>
        <taxon>Ascomycota</taxon>
        <taxon>Pezizomycotina</taxon>
        <taxon>Leotiomycetes</taxon>
        <taxon>Helotiales</taxon>
        <taxon>Dermateaceae</taxon>
        <taxon>Phlyctema</taxon>
    </lineage>
</organism>
<dbReference type="InterPro" id="IPR029044">
    <property type="entry name" value="Nucleotide-diphossugar_trans"/>
</dbReference>
<keyword evidence="2" id="KW-1185">Reference proteome</keyword>
<reference evidence="1 2" key="1">
    <citation type="submission" date="2024-06" db="EMBL/GenBank/DDBJ databases">
        <title>Complete genome of Phlyctema vagabunda strain 19-DSS-EL-015.</title>
        <authorList>
            <person name="Fiorenzani C."/>
        </authorList>
    </citation>
    <scope>NUCLEOTIDE SEQUENCE [LARGE SCALE GENOMIC DNA]</scope>
    <source>
        <strain evidence="1 2">19-DSS-EL-015</strain>
    </source>
</reference>
<evidence type="ECO:0000313" key="2">
    <source>
        <dbReference type="Proteomes" id="UP001629113"/>
    </source>
</evidence>
<sequence length="383" mass="43773">MARPESPSLDFLDERLFPTFETEPENRFRSKEAPGPVVEVTQLLRSLVPITRTRRFRLAVVAAVFLLTIHTLIPRKHRTYVELAALSAPSLDSDIDWSRFAYVQYVTSTAHLCNSLMLFESLQRLGSQAERVMMIPNTFNTTDITSVNGRLAQKALSDFHVKLVPIQIQKKGTDNTWAQSYTKLLAFNQTQYHRILVLDSDATIMKSMDELFLVPPAPVAMPRAYWLKNGILGSEMMLIEPSAEAFANIERAIKKARHGQYDMEIVNKLYGSDALVLPHRPYTFMTGDFKGTNPTAWLSEGEEWSPQAILDEAKYIHFSDWPLEKPWVWSDEKDIAKVRPKCVTEPASDLHTECRAEFIWTWLYRDFAERRMAICGLGLEGSP</sequence>
<dbReference type="EMBL" id="JBFCZG010000003">
    <property type="protein sequence ID" value="KAL3424252.1"/>
    <property type="molecule type" value="Genomic_DNA"/>
</dbReference>
<accession>A0ABR4PMD2</accession>
<evidence type="ECO:0000313" key="1">
    <source>
        <dbReference type="EMBL" id="KAL3424252.1"/>
    </source>
</evidence>
<dbReference type="PANTHER" id="PTHR11183">
    <property type="entry name" value="GLYCOGENIN SUBFAMILY MEMBER"/>
    <property type="match status" value="1"/>
</dbReference>
<gene>
    <name evidence="1" type="ORF">PVAG01_03533</name>
</gene>
<protein>
    <submittedName>
        <fullName evidence="1">Glucose N-acetyltransferase</fullName>
    </submittedName>
</protein>
<name>A0ABR4PMD2_9HELO</name>